<dbReference type="AlphaFoldDB" id="A0A554JBM6"/>
<name>A0A554JBM6_9BACT</name>
<dbReference type="Pfam" id="PF16656">
    <property type="entry name" value="Pur_ac_phosph_N"/>
    <property type="match status" value="1"/>
</dbReference>
<sequence>MFQQGGVKVASLLLTIGLLWPISSALAIQASSSNFQLTDIYVATSIVGTASTKAQITEGPTVTAFDATKLTVAWKTDQASSSTVRYGKTTAYGLEAGTTETSTSHQVTIPGLTPETLYHLQVVSRSDDGATVESADFTATTTAESGINAVKISDIGYDRALITWKTGRPTTTQIEYGTTAAYGESTNLSKEYTKDHTVQLTGLKSGVEYHLRIIAEASDGNSQSSSDMGFATIAEPKFVSVKAVPSGANAVDFIWTTNTATSGLIEFQPVDDLAKRGKQTAGDSAYLKTHQLSLSGLVGNSTYRYTLTATDQQGKQIKTESKEFTTATDTTAPEIKDLKVTVERSSDQLILRAKWITNEPAKSSGQLQAKSGNATIKEVAGGTAFQLQQELLASGDLSPLTPYKLTVHSVDPFGNTANQEISFTTPKNTKSIFELIVDGLMGSFGWLIRIFEGG</sequence>
<evidence type="ECO:0000313" key="3">
    <source>
        <dbReference type="EMBL" id="TSC65775.1"/>
    </source>
</evidence>
<dbReference type="PANTHER" id="PTHR46708:SF2">
    <property type="entry name" value="FIBRONECTIN TYPE-III DOMAIN-CONTAINING PROTEIN"/>
    <property type="match status" value="1"/>
</dbReference>
<organism evidence="3 4">
    <name type="scientific">Candidatus Berkelbacteria bacterium Gr01-1014_85</name>
    <dbReference type="NCBI Taxonomy" id="2017150"/>
    <lineage>
        <taxon>Bacteria</taxon>
        <taxon>Candidatus Berkelbacteria</taxon>
    </lineage>
</organism>
<comment type="caution">
    <text evidence="3">The sequence shown here is derived from an EMBL/GenBank/DDBJ whole genome shotgun (WGS) entry which is preliminary data.</text>
</comment>
<dbReference type="SMART" id="SM00060">
    <property type="entry name" value="FN3"/>
    <property type="match status" value="3"/>
</dbReference>
<dbReference type="InterPro" id="IPR015914">
    <property type="entry name" value="PAPs_N"/>
</dbReference>
<dbReference type="Gene3D" id="2.60.40.10">
    <property type="entry name" value="Immunoglobulins"/>
    <property type="match status" value="2"/>
</dbReference>
<dbReference type="Proteomes" id="UP000316253">
    <property type="component" value="Unassembled WGS sequence"/>
</dbReference>
<reference evidence="3 4" key="1">
    <citation type="submission" date="2017-08" db="EMBL/GenBank/DDBJ databases">
        <title>Mechanisms for carbon and nitrogen cycling indicate functional differentiation within the Candidate Phyla Radiation.</title>
        <authorList>
            <person name="Danczak R.E."/>
            <person name="Johnston M.D."/>
            <person name="Kenah C."/>
            <person name="Slattery M."/>
            <person name="Wrighton K.C."/>
            <person name="Wilkins M.J."/>
        </authorList>
    </citation>
    <scope>NUCLEOTIDE SEQUENCE [LARGE SCALE GENOMIC DNA]</scope>
    <source>
        <strain evidence="3">Gr01-1014_85</strain>
    </source>
</reference>
<dbReference type="PROSITE" id="PS50853">
    <property type="entry name" value="FN3"/>
    <property type="match status" value="2"/>
</dbReference>
<dbReference type="GO" id="GO:0046872">
    <property type="term" value="F:metal ion binding"/>
    <property type="evidence" value="ECO:0007669"/>
    <property type="project" value="InterPro"/>
</dbReference>
<dbReference type="SUPFAM" id="SSF49265">
    <property type="entry name" value="Fibronectin type III"/>
    <property type="match status" value="1"/>
</dbReference>
<dbReference type="InterPro" id="IPR003961">
    <property type="entry name" value="FN3_dom"/>
</dbReference>
<feature type="domain" description="Fibronectin type-III" evidence="2">
    <location>
        <begin position="146"/>
        <end position="236"/>
    </location>
</feature>
<dbReference type="GO" id="GO:0003993">
    <property type="term" value="F:acid phosphatase activity"/>
    <property type="evidence" value="ECO:0007669"/>
    <property type="project" value="InterPro"/>
</dbReference>
<dbReference type="InterPro" id="IPR013783">
    <property type="entry name" value="Ig-like_fold"/>
</dbReference>
<dbReference type="InterPro" id="IPR036116">
    <property type="entry name" value="FN3_sf"/>
</dbReference>
<dbReference type="EMBL" id="VMFD01000028">
    <property type="protein sequence ID" value="TSC65775.1"/>
    <property type="molecule type" value="Genomic_DNA"/>
</dbReference>
<accession>A0A554JBM6</accession>
<proteinExistence type="predicted"/>
<dbReference type="PANTHER" id="PTHR46708">
    <property type="entry name" value="TENASCIN"/>
    <property type="match status" value="1"/>
</dbReference>
<dbReference type="CDD" id="cd00063">
    <property type="entry name" value="FN3"/>
    <property type="match status" value="2"/>
</dbReference>
<dbReference type="InterPro" id="IPR050991">
    <property type="entry name" value="ECM_Regulatory_Proteins"/>
</dbReference>
<evidence type="ECO:0000313" key="4">
    <source>
        <dbReference type="Proteomes" id="UP000316253"/>
    </source>
</evidence>
<evidence type="ECO:0000256" key="1">
    <source>
        <dbReference type="ARBA" id="ARBA00022737"/>
    </source>
</evidence>
<evidence type="ECO:0000259" key="2">
    <source>
        <dbReference type="PROSITE" id="PS50853"/>
    </source>
</evidence>
<feature type="domain" description="Fibronectin type-III" evidence="2">
    <location>
        <begin position="56"/>
        <end position="145"/>
    </location>
</feature>
<protein>
    <submittedName>
        <fullName evidence="3">Fibronectin type III domain-containing protein</fullName>
    </submittedName>
</protein>
<keyword evidence="1" id="KW-0677">Repeat</keyword>
<gene>
    <name evidence="3" type="ORF">CEO22_359</name>
</gene>